<sequence>MKRNTVAVGAQEDRLLDVAELSALVGIPQQTFYRWRTDGRGPRAIKIGKHLRYRRSDIDEWLESQADQRPPAA</sequence>
<evidence type="ECO:0000313" key="3">
    <source>
        <dbReference type="Proteomes" id="UP000198741"/>
    </source>
</evidence>
<dbReference type="InterPro" id="IPR009061">
    <property type="entry name" value="DNA-bd_dom_put_sf"/>
</dbReference>
<dbReference type="EMBL" id="LT629710">
    <property type="protein sequence ID" value="SDO49026.1"/>
    <property type="molecule type" value="Genomic_DNA"/>
</dbReference>
<dbReference type="OrthoDB" id="5524782at2"/>
<dbReference type="InterPro" id="IPR010093">
    <property type="entry name" value="SinI_DNA-bd"/>
</dbReference>
<dbReference type="Gene3D" id="1.10.238.160">
    <property type="match status" value="1"/>
</dbReference>
<dbReference type="Proteomes" id="UP000198741">
    <property type="component" value="Chromosome I"/>
</dbReference>
<evidence type="ECO:0000313" key="2">
    <source>
        <dbReference type="EMBL" id="SDO49026.1"/>
    </source>
</evidence>
<organism evidence="2 3">
    <name type="scientific">Nakamurella panacisegetis</name>
    <dbReference type="NCBI Taxonomy" id="1090615"/>
    <lineage>
        <taxon>Bacteria</taxon>
        <taxon>Bacillati</taxon>
        <taxon>Actinomycetota</taxon>
        <taxon>Actinomycetes</taxon>
        <taxon>Nakamurellales</taxon>
        <taxon>Nakamurellaceae</taxon>
        <taxon>Nakamurella</taxon>
    </lineage>
</organism>
<dbReference type="GO" id="GO:0003677">
    <property type="term" value="F:DNA binding"/>
    <property type="evidence" value="ECO:0007669"/>
    <property type="project" value="InterPro"/>
</dbReference>
<protein>
    <submittedName>
        <fullName evidence="2">DNA binding domain-containing protein, excisionase family</fullName>
    </submittedName>
</protein>
<proteinExistence type="predicted"/>
<dbReference type="SUPFAM" id="SSF46955">
    <property type="entry name" value="Putative DNA-binding domain"/>
    <property type="match status" value="1"/>
</dbReference>
<evidence type="ECO:0000259" key="1">
    <source>
        <dbReference type="Pfam" id="PF12728"/>
    </source>
</evidence>
<dbReference type="Pfam" id="PF12728">
    <property type="entry name" value="HTH_17"/>
    <property type="match status" value="1"/>
</dbReference>
<dbReference type="AlphaFoldDB" id="A0A1H0JZA4"/>
<accession>A0A1H0JZA4</accession>
<dbReference type="STRING" id="1090615.SAMN04515671_1104"/>
<keyword evidence="3" id="KW-1185">Reference proteome</keyword>
<feature type="domain" description="Helix-turn-helix" evidence="1">
    <location>
        <begin position="15"/>
        <end position="65"/>
    </location>
</feature>
<name>A0A1H0JZA4_9ACTN</name>
<dbReference type="NCBIfam" id="TIGR01764">
    <property type="entry name" value="excise"/>
    <property type="match status" value="1"/>
</dbReference>
<gene>
    <name evidence="2" type="ORF">SAMN04515671_1104</name>
</gene>
<dbReference type="InterPro" id="IPR041657">
    <property type="entry name" value="HTH_17"/>
</dbReference>
<reference evidence="2 3" key="1">
    <citation type="submission" date="2016-10" db="EMBL/GenBank/DDBJ databases">
        <authorList>
            <person name="de Groot N.N."/>
        </authorList>
    </citation>
    <scope>NUCLEOTIDE SEQUENCE [LARGE SCALE GENOMIC DNA]</scope>
    <source>
        <strain evidence="3">P4-7,KCTC 19426,CECT 7604</strain>
    </source>
</reference>
<dbReference type="RefSeq" id="WP_090474941.1">
    <property type="nucleotide sequence ID" value="NZ_LT629710.1"/>
</dbReference>